<keyword evidence="13" id="KW-1185">Reference proteome</keyword>
<dbReference type="SMART" id="SM00490">
    <property type="entry name" value="HELICc"/>
    <property type="match status" value="1"/>
</dbReference>
<accession>A0ABR4HTC8</accession>
<dbReference type="PROSITE" id="PS51192">
    <property type="entry name" value="HELICASE_ATP_BIND_1"/>
    <property type="match status" value="1"/>
</dbReference>
<comment type="catalytic activity">
    <reaction evidence="6 8">
        <text>ATP + H2O = ADP + phosphate + H(+)</text>
        <dbReference type="Rhea" id="RHEA:13065"/>
        <dbReference type="ChEBI" id="CHEBI:15377"/>
        <dbReference type="ChEBI" id="CHEBI:15378"/>
        <dbReference type="ChEBI" id="CHEBI:30616"/>
        <dbReference type="ChEBI" id="CHEBI:43474"/>
        <dbReference type="ChEBI" id="CHEBI:456216"/>
        <dbReference type="EC" id="3.6.4.13"/>
    </reaction>
</comment>
<keyword evidence="5 8" id="KW-0694">RNA-binding</keyword>
<evidence type="ECO:0000256" key="1">
    <source>
        <dbReference type="ARBA" id="ARBA00022741"/>
    </source>
</evidence>
<dbReference type="Pfam" id="PF00271">
    <property type="entry name" value="Helicase_C"/>
    <property type="match status" value="1"/>
</dbReference>
<dbReference type="InterPro" id="IPR011545">
    <property type="entry name" value="DEAD/DEAH_box_helicase_dom"/>
</dbReference>
<feature type="region of interest" description="Disordered" evidence="9">
    <location>
        <begin position="604"/>
        <end position="665"/>
    </location>
</feature>
<dbReference type="SMART" id="SM00487">
    <property type="entry name" value="DEXDc"/>
    <property type="match status" value="1"/>
</dbReference>
<comment type="function">
    <text evidence="8">RNA helicase.</text>
</comment>
<evidence type="ECO:0000313" key="13">
    <source>
        <dbReference type="Proteomes" id="UP001610334"/>
    </source>
</evidence>
<dbReference type="Proteomes" id="UP001610334">
    <property type="component" value="Unassembled WGS sequence"/>
</dbReference>
<evidence type="ECO:0000256" key="8">
    <source>
        <dbReference type="RuleBase" id="RU365068"/>
    </source>
</evidence>
<dbReference type="InterPro" id="IPR001650">
    <property type="entry name" value="Helicase_C-like"/>
</dbReference>
<dbReference type="Pfam" id="PF00270">
    <property type="entry name" value="DEAD"/>
    <property type="match status" value="1"/>
</dbReference>
<dbReference type="InterPro" id="IPR000629">
    <property type="entry name" value="RNA-helicase_DEAD-box_CS"/>
</dbReference>
<dbReference type="PROSITE" id="PS00039">
    <property type="entry name" value="DEAD_ATP_HELICASE"/>
    <property type="match status" value="1"/>
</dbReference>
<comment type="domain">
    <text evidence="8">The Q motif is unique to and characteristic of the DEAD box family of RNA helicases and controls ATP binding and hydrolysis.</text>
</comment>
<organism evidence="12 13">
    <name type="scientific">Aspergillus granulosus</name>
    <dbReference type="NCBI Taxonomy" id="176169"/>
    <lineage>
        <taxon>Eukaryota</taxon>
        <taxon>Fungi</taxon>
        <taxon>Dikarya</taxon>
        <taxon>Ascomycota</taxon>
        <taxon>Pezizomycotina</taxon>
        <taxon>Eurotiomycetes</taxon>
        <taxon>Eurotiomycetidae</taxon>
        <taxon>Eurotiales</taxon>
        <taxon>Aspergillaceae</taxon>
        <taxon>Aspergillus</taxon>
        <taxon>Aspergillus subgen. Nidulantes</taxon>
    </lineage>
</organism>
<evidence type="ECO:0000313" key="12">
    <source>
        <dbReference type="EMBL" id="KAL2818384.1"/>
    </source>
</evidence>
<dbReference type="InterPro" id="IPR027417">
    <property type="entry name" value="P-loop_NTPase"/>
</dbReference>
<dbReference type="EMBL" id="JBFXLT010000014">
    <property type="protein sequence ID" value="KAL2818384.1"/>
    <property type="molecule type" value="Genomic_DNA"/>
</dbReference>
<dbReference type="PROSITE" id="PS51194">
    <property type="entry name" value="HELICASE_CTER"/>
    <property type="match status" value="1"/>
</dbReference>
<protein>
    <recommendedName>
        <fullName evidence="8">ATP-dependent RNA helicase</fullName>
        <ecNumber evidence="8">3.6.4.13</ecNumber>
    </recommendedName>
</protein>
<feature type="compositionally biased region" description="Basic and acidic residues" evidence="9">
    <location>
        <begin position="633"/>
        <end position="665"/>
    </location>
</feature>
<gene>
    <name evidence="12" type="ORF">BJX63DRAFT_384189</name>
</gene>
<dbReference type="PANTHER" id="PTHR24031">
    <property type="entry name" value="RNA HELICASE"/>
    <property type="match status" value="1"/>
</dbReference>
<evidence type="ECO:0000256" key="3">
    <source>
        <dbReference type="ARBA" id="ARBA00022806"/>
    </source>
</evidence>
<evidence type="ECO:0000256" key="7">
    <source>
        <dbReference type="RuleBase" id="RU000492"/>
    </source>
</evidence>
<dbReference type="CDD" id="cd17964">
    <property type="entry name" value="DEADc_MSS116"/>
    <property type="match status" value="1"/>
</dbReference>
<sequence length="665" mass="73972">MLGAFRRSAVSHALRSSARTVSARSTPERFRFLSSSISIPSYAPRSLFHSSSLLCNSQANAAVQNDLNEDQLSGRFSELAEKNLIDPSIIKTITGRMGIETMTDVQRQTIPLTVRGDDVLAQAKTGTGKTIAFLLPVMQKLVSDPDLRRFQVQQRTMRNAGRRGPRASPMDIRAIIISPTRELAEQIAVEARRIAQGSGIVVQTAVGGTQKRFKLMQLQREGCHILVATPGRLRDILSDPSSGVEAPKLSTLVLDEADRLLDDGFGPEIMEIQQLLPDPSEVPRQTLMFSATMAREVMGMVRQTMKRGFSFVKTIKDDEVPTHLSVPQKAVIVQGFENLLPAILQMAKRAHANRHASERPFKAIVYFNSNAEVDVGFEAFDRLLNDPEDQRSRHPLGNMVIGGINSRLTQSARTRVADNFRRCKSGILFSSDVTARGMDFPEVTHVIQVGPPKDRETYIHRLGRTARANKTGEGWVFLHPLEQKTFKRTLQGIPVETDTTSLPIAHLDLSIDLESIRDSRPEDYEAIQQIHAAMKEIPPLDRLDACKKQMFRSAQTFDHVRQVSPAADKLAVLGYKLEAGPEINPGIAQKLGLTKRDGFRIKSANGFRNRDGGFSSHRSSGFGGRRNGGFGGGRRDSREGRDGRDRRDRNRGGRSWGEERTNEWI</sequence>
<keyword evidence="4 7" id="KW-0067">ATP-binding</keyword>
<comment type="caution">
    <text evidence="12">The sequence shown here is derived from an EMBL/GenBank/DDBJ whole genome shotgun (WGS) entry which is preliminary data.</text>
</comment>
<dbReference type="SUPFAM" id="SSF52540">
    <property type="entry name" value="P-loop containing nucleoside triphosphate hydrolases"/>
    <property type="match status" value="2"/>
</dbReference>
<name>A0ABR4HTC8_9EURO</name>
<keyword evidence="3 7" id="KW-0347">Helicase</keyword>
<feature type="domain" description="Helicase ATP-binding" evidence="10">
    <location>
        <begin position="110"/>
        <end position="311"/>
    </location>
</feature>
<evidence type="ECO:0000256" key="5">
    <source>
        <dbReference type="ARBA" id="ARBA00022884"/>
    </source>
</evidence>
<feature type="compositionally biased region" description="Gly residues" evidence="9">
    <location>
        <begin position="621"/>
        <end position="632"/>
    </location>
</feature>
<keyword evidence="1 7" id="KW-0547">Nucleotide-binding</keyword>
<dbReference type="GO" id="GO:0016787">
    <property type="term" value="F:hydrolase activity"/>
    <property type="evidence" value="ECO:0007669"/>
    <property type="project" value="UniProtKB-KW"/>
</dbReference>
<dbReference type="CDD" id="cd18787">
    <property type="entry name" value="SF2_C_DEAD"/>
    <property type="match status" value="1"/>
</dbReference>
<feature type="domain" description="Helicase C-terminal" evidence="11">
    <location>
        <begin position="338"/>
        <end position="510"/>
    </location>
</feature>
<evidence type="ECO:0000256" key="4">
    <source>
        <dbReference type="ARBA" id="ARBA00022840"/>
    </source>
</evidence>
<keyword evidence="2 7" id="KW-0378">Hydrolase</keyword>
<comment type="similarity">
    <text evidence="7">Belongs to the DEAD box helicase family.</text>
</comment>
<dbReference type="Gene3D" id="3.40.50.300">
    <property type="entry name" value="P-loop containing nucleotide triphosphate hydrolases"/>
    <property type="match status" value="2"/>
</dbReference>
<evidence type="ECO:0000259" key="11">
    <source>
        <dbReference type="PROSITE" id="PS51194"/>
    </source>
</evidence>
<dbReference type="InterPro" id="IPR014001">
    <property type="entry name" value="Helicase_ATP-bd"/>
</dbReference>
<reference evidence="12 13" key="1">
    <citation type="submission" date="2024-07" db="EMBL/GenBank/DDBJ databases">
        <title>Section-level genome sequencing and comparative genomics of Aspergillus sections Usti and Cavernicolus.</title>
        <authorList>
            <consortium name="Lawrence Berkeley National Laboratory"/>
            <person name="Nybo J.L."/>
            <person name="Vesth T.C."/>
            <person name="Theobald S."/>
            <person name="Frisvad J.C."/>
            <person name="Larsen T.O."/>
            <person name="Kjaerboelling I."/>
            <person name="Rothschild-Mancinelli K."/>
            <person name="Lyhne E.K."/>
            <person name="Kogle M.E."/>
            <person name="Barry K."/>
            <person name="Clum A."/>
            <person name="Na H."/>
            <person name="Ledsgaard L."/>
            <person name="Lin J."/>
            <person name="Lipzen A."/>
            <person name="Kuo A."/>
            <person name="Riley R."/>
            <person name="Mondo S."/>
            <person name="Labutti K."/>
            <person name="Haridas S."/>
            <person name="Pangalinan J."/>
            <person name="Salamov A.A."/>
            <person name="Simmons B.A."/>
            <person name="Magnuson J.K."/>
            <person name="Chen J."/>
            <person name="Drula E."/>
            <person name="Henrissat B."/>
            <person name="Wiebenga A."/>
            <person name="Lubbers R.J."/>
            <person name="Gomes A.C."/>
            <person name="Makela M.R."/>
            <person name="Stajich J."/>
            <person name="Grigoriev I.V."/>
            <person name="Mortensen U.H."/>
            <person name="De Vries R.P."/>
            <person name="Baker S.E."/>
            <person name="Andersen M.R."/>
        </authorList>
    </citation>
    <scope>NUCLEOTIDE SEQUENCE [LARGE SCALE GENOMIC DNA]</scope>
    <source>
        <strain evidence="12 13">CBS 588.65</strain>
    </source>
</reference>
<evidence type="ECO:0000256" key="2">
    <source>
        <dbReference type="ARBA" id="ARBA00022801"/>
    </source>
</evidence>
<proteinExistence type="inferred from homology"/>
<evidence type="ECO:0000256" key="6">
    <source>
        <dbReference type="ARBA" id="ARBA00047984"/>
    </source>
</evidence>
<evidence type="ECO:0000259" key="10">
    <source>
        <dbReference type="PROSITE" id="PS51192"/>
    </source>
</evidence>
<dbReference type="EC" id="3.6.4.13" evidence="8"/>
<evidence type="ECO:0000256" key="9">
    <source>
        <dbReference type="SAM" id="MobiDB-lite"/>
    </source>
</evidence>